<proteinExistence type="inferred from homology"/>
<feature type="transmembrane region" description="Helical" evidence="6">
    <location>
        <begin position="117"/>
        <end position="139"/>
    </location>
</feature>
<protein>
    <recommendedName>
        <fullName evidence="6 7">Phospho-N-acetylmuramoyl-pentapeptide-transferase</fullName>
        <ecNumber evidence="6 7">2.7.8.13</ecNumber>
    </recommendedName>
    <alternativeName>
        <fullName evidence="6">UDP-MurNAc-pentapeptide phosphotransferase</fullName>
    </alternativeName>
</protein>
<evidence type="ECO:0000256" key="3">
    <source>
        <dbReference type="ARBA" id="ARBA00022692"/>
    </source>
</evidence>
<feature type="transmembrane region" description="Helical" evidence="6">
    <location>
        <begin position="213"/>
        <end position="237"/>
    </location>
</feature>
<dbReference type="GO" id="GO:0016740">
    <property type="term" value="F:transferase activity"/>
    <property type="evidence" value="ECO:0007669"/>
    <property type="project" value="UniProtKB-KW"/>
</dbReference>
<accession>A0ABX6BZZ2</accession>
<evidence type="ECO:0000313" key="9">
    <source>
        <dbReference type="EMBL" id="QFG02109.1"/>
    </source>
</evidence>
<keyword evidence="6" id="KW-0133">Cell shape</keyword>
<keyword evidence="6" id="KW-0573">Peptidoglycan synthesis</keyword>
<evidence type="ECO:0000313" key="10">
    <source>
        <dbReference type="Proteomes" id="UP000326331"/>
    </source>
</evidence>
<sequence>MRRRPRRRRRNLPRHGAGRPRCRHGPGPLVRRQDRGRPLRARDARPRRYRPPQGVPVAGVRNDYPPAGGRTVIHALYSGFITFLIALALGEPIVRYLRRRRIGKQISEYLPEHQKKAGTPTFGGFIIWLPTLVVTAVAVDWWNHQSILLPLGMIAVTAAAGFVDDLGTLQDRRQGGLSWRFKLGFTAVFALGAAIVLYRYIEVESINIPYVGSYGLGLFYIPLAAAIIVATTSAVAVSDGLDGLVGGTTLIAFIAYGIIGFIQGQEFVATFAFIIAGANLGYLWYNAHPARVIMGDTGALALGSSLAVVSLMTGQWLLLPLIGIIFVVEAGSNILQIGSYKLTGRRIFRRAPFHHHLELIGWAETQIVTRFWIIGIAAAMLGVALALEVPER</sequence>
<comment type="pathway">
    <text evidence="6">Cell wall biogenesis; peptidoglycan biosynthesis.</text>
</comment>
<keyword evidence="6" id="KW-1003">Cell membrane</keyword>
<dbReference type="Pfam" id="PF00953">
    <property type="entry name" value="Glycos_transf_4"/>
    <property type="match status" value="1"/>
</dbReference>
<feature type="transmembrane region" description="Helical" evidence="6">
    <location>
        <begin position="244"/>
        <end position="262"/>
    </location>
</feature>
<keyword evidence="10" id="KW-1185">Reference proteome</keyword>
<name>A0ABX6BZZ2_9CHLR</name>
<keyword evidence="6" id="KW-0460">Magnesium</keyword>
<dbReference type="PANTHER" id="PTHR22926:SF5">
    <property type="entry name" value="PHOSPHO-N-ACETYLMURAMOYL-PENTAPEPTIDE-TRANSFERASE HOMOLOG"/>
    <property type="match status" value="1"/>
</dbReference>
<evidence type="ECO:0000256" key="7">
    <source>
        <dbReference type="NCBIfam" id="TIGR00445"/>
    </source>
</evidence>
<feature type="transmembrane region" description="Helical" evidence="6">
    <location>
        <begin position="75"/>
        <end position="97"/>
    </location>
</feature>
<feature type="transmembrane region" description="Helical" evidence="6">
    <location>
        <begin position="145"/>
        <end position="163"/>
    </location>
</feature>
<dbReference type="InterPro" id="IPR003524">
    <property type="entry name" value="PNAcMuramoyl-5peptid_Trfase"/>
</dbReference>
<evidence type="ECO:0000256" key="2">
    <source>
        <dbReference type="ARBA" id="ARBA00022679"/>
    </source>
</evidence>
<evidence type="ECO:0000256" key="8">
    <source>
        <dbReference type="SAM" id="MobiDB-lite"/>
    </source>
</evidence>
<comment type="cofactor">
    <cofactor evidence="6">
        <name>Mg(2+)</name>
        <dbReference type="ChEBI" id="CHEBI:18420"/>
    </cofactor>
</comment>
<evidence type="ECO:0000256" key="1">
    <source>
        <dbReference type="ARBA" id="ARBA00004141"/>
    </source>
</evidence>
<keyword evidence="2 6" id="KW-0808">Transferase</keyword>
<dbReference type="CDD" id="cd06852">
    <property type="entry name" value="GT_MraY"/>
    <property type="match status" value="1"/>
</dbReference>
<comment type="similarity">
    <text evidence="6">Belongs to the glycosyltransferase 4 family. MraY subfamily.</text>
</comment>
<keyword evidence="6" id="KW-0479">Metal-binding</keyword>
<keyword evidence="6" id="KW-0131">Cell cycle</keyword>
<dbReference type="EC" id="2.7.8.13" evidence="6 7"/>
<evidence type="ECO:0000256" key="6">
    <source>
        <dbReference type="HAMAP-Rule" id="MF_00038"/>
    </source>
</evidence>
<feature type="compositionally biased region" description="Basic and acidic residues" evidence="8">
    <location>
        <begin position="31"/>
        <end position="46"/>
    </location>
</feature>
<dbReference type="Proteomes" id="UP000326331">
    <property type="component" value="Chromosome"/>
</dbReference>
<keyword evidence="5 6" id="KW-0472">Membrane</keyword>
<dbReference type="EMBL" id="CP042829">
    <property type="protein sequence ID" value="QFG02109.1"/>
    <property type="molecule type" value="Genomic_DNA"/>
</dbReference>
<comment type="catalytic activity">
    <reaction evidence="6">
        <text>UDP-N-acetyl-alpha-D-muramoyl-L-alanyl-gamma-D-glutamyl-meso-2,6-diaminopimeloyl-D-alanyl-D-alanine + di-trans,octa-cis-undecaprenyl phosphate = di-trans,octa-cis-undecaprenyl diphospho-N-acetyl-alpha-D-muramoyl-L-alanyl-D-glutamyl-meso-2,6-diaminopimeloyl-D-alanyl-D-alanine + UMP</text>
        <dbReference type="Rhea" id="RHEA:28386"/>
        <dbReference type="ChEBI" id="CHEBI:57865"/>
        <dbReference type="ChEBI" id="CHEBI:60392"/>
        <dbReference type="ChEBI" id="CHEBI:61386"/>
        <dbReference type="ChEBI" id="CHEBI:61387"/>
        <dbReference type="EC" id="2.7.8.13"/>
    </reaction>
</comment>
<keyword evidence="6" id="KW-0961">Cell wall biogenesis/degradation</keyword>
<keyword evidence="3 6" id="KW-0812">Transmembrane</keyword>
<evidence type="ECO:0000256" key="5">
    <source>
        <dbReference type="ARBA" id="ARBA00023136"/>
    </source>
</evidence>
<feature type="compositionally biased region" description="Basic residues" evidence="8">
    <location>
        <begin position="1"/>
        <end position="24"/>
    </location>
</feature>
<dbReference type="HAMAP" id="MF_00038">
    <property type="entry name" value="MraY"/>
    <property type="match status" value="1"/>
</dbReference>
<gene>
    <name evidence="6 9" type="primary">mraY</name>
    <name evidence="9" type="ORF">Tbon_01955</name>
</gene>
<feature type="transmembrane region" description="Helical" evidence="6">
    <location>
        <begin position="268"/>
        <end position="285"/>
    </location>
</feature>
<comment type="subcellular location">
    <subcellularLocation>
        <location evidence="6">Cell membrane</location>
        <topology evidence="6">Multi-pass membrane protein</topology>
    </subcellularLocation>
    <subcellularLocation>
        <location evidence="1">Membrane</location>
        <topology evidence="1">Multi-pass membrane protein</topology>
    </subcellularLocation>
</comment>
<comment type="function">
    <text evidence="6">Catalyzes the initial step of the lipid cycle reactions in the biosynthesis of the cell wall peptidoglycan: transfers peptidoglycan precursor phospho-MurNAc-pentapeptide from UDP-MurNAc-pentapeptide onto the lipid carrier undecaprenyl phosphate, yielding undecaprenyl-pyrophosphoryl-MurNAc-pentapeptide, known as lipid I.</text>
</comment>
<organism evidence="9 10">
    <name type="scientific">Tepidiforma bonchosmolovskayae</name>
    <dbReference type="NCBI Taxonomy" id="2601677"/>
    <lineage>
        <taxon>Bacteria</taxon>
        <taxon>Bacillati</taxon>
        <taxon>Chloroflexota</taxon>
        <taxon>Tepidiformia</taxon>
        <taxon>Tepidiformales</taxon>
        <taxon>Tepidiformaceae</taxon>
        <taxon>Tepidiforma</taxon>
    </lineage>
</organism>
<dbReference type="NCBIfam" id="TIGR00445">
    <property type="entry name" value="mraY"/>
    <property type="match status" value="1"/>
</dbReference>
<dbReference type="InterPro" id="IPR000715">
    <property type="entry name" value="Glycosyl_transferase_4"/>
</dbReference>
<keyword evidence="4 6" id="KW-1133">Transmembrane helix</keyword>
<dbReference type="PANTHER" id="PTHR22926">
    <property type="entry name" value="PHOSPHO-N-ACETYLMURAMOYL-PENTAPEPTIDE-TRANSFERASE"/>
    <property type="match status" value="1"/>
</dbReference>
<evidence type="ECO:0000256" key="4">
    <source>
        <dbReference type="ARBA" id="ARBA00022989"/>
    </source>
</evidence>
<feature type="transmembrane region" description="Helical" evidence="6">
    <location>
        <begin position="367"/>
        <end position="387"/>
    </location>
</feature>
<feature type="transmembrane region" description="Helical" evidence="6">
    <location>
        <begin position="183"/>
        <end position="201"/>
    </location>
</feature>
<reference evidence="9 10" key="1">
    <citation type="submission" date="2019-10" db="EMBL/GenBank/DDBJ databases">
        <title>Thermopilla bonchosmolovskayae gen. nov., sp. nov., a moderately thermophilic Chloroflexi bacterium from a Chukotka hot spring (Arctic, Russia), representing a novel classis Thermopillaia, which include previously uncultivated lineage OLB14.</title>
        <authorList>
            <person name="Kochetkova T.V."/>
            <person name="Zayulina K.S."/>
            <person name="Zhigarkov V.S."/>
            <person name="Minaev N.V."/>
            <person name="Novikov A."/>
            <person name="Toshchakov S.V."/>
            <person name="Elcheninov A.G."/>
            <person name="Kublanov I.V."/>
        </authorList>
    </citation>
    <scope>NUCLEOTIDE SEQUENCE [LARGE SCALE GENOMIC DNA]</scope>
    <source>
        <strain evidence="9 10">3753O</strain>
    </source>
</reference>
<keyword evidence="6" id="KW-0132">Cell division</keyword>
<feature type="region of interest" description="Disordered" evidence="8">
    <location>
        <begin position="1"/>
        <end position="61"/>
    </location>
</feature>